<dbReference type="InterPro" id="IPR005801">
    <property type="entry name" value="ADC_synthase"/>
</dbReference>
<name>A0A918UQS4_9BACT</name>
<dbReference type="Gene3D" id="3.60.120.10">
    <property type="entry name" value="Anthranilate synthase"/>
    <property type="match status" value="1"/>
</dbReference>
<dbReference type="Proteomes" id="UP000619457">
    <property type="component" value="Unassembled WGS sequence"/>
</dbReference>
<dbReference type="AlphaFoldDB" id="A0A918UQS4"/>
<dbReference type="PANTHER" id="PTHR42839:SF2">
    <property type="entry name" value="ISOCHORISMATE SYNTHASE ENTC"/>
    <property type="match status" value="1"/>
</dbReference>
<evidence type="ECO:0000313" key="3">
    <source>
        <dbReference type="Proteomes" id="UP000619457"/>
    </source>
</evidence>
<comment type="caution">
    <text evidence="2">The sequence shown here is derived from an EMBL/GenBank/DDBJ whole genome shotgun (WGS) entry which is preliminary data.</text>
</comment>
<organism evidence="2 3">
    <name type="scientific">Echinicola pacifica</name>
    <dbReference type="NCBI Taxonomy" id="346377"/>
    <lineage>
        <taxon>Bacteria</taxon>
        <taxon>Pseudomonadati</taxon>
        <taxon>Bacteroidota</taxon>
        <taxon>Cytophagia</taxon>
        <taxon>Cytophagales</taxon>
        <taxon>Cyclobacteriaceae</taxon>
        <taxon>Echinicola</taxon>
    </lineage>
</organism>
<protein>
    <recommendedName>
        <fullName evidence="1">Chorismate-utilising enzyme C-terminal domain-containing protein</fullName>
    </recommendedName>
</protein>
<dbReference type="SUPFAM" id="SSF56322">
    <property type="entry name" value="ADC synthase"/>
    <property type="match status" value="1"/>
</dbReference>
<dbReference type="RefSeq" id="WP_018473127.1">
    <property type="nucleotide sequence ID" value="NZ_BMWX01000003.1"/>
</dbReference>
<dbReference type="EMBL" id="BMWX01000003">
    <property type="protein sequence ID" value="GGZ26968.1"/>
    <property type="molecule type" value="Genomic_DNA"/>
</dbReference>
<sequence length="400" mass="45103">MKTLTKNNTHLHQDQILNHWLYAALLGNHPIAVWRRPDSHEVEIIVDSSGSIKRLIPELEQLPKGFIVHPFADQSDEKAYFLEASKHIKFSLRPDLSENEEIELPEISIDPKTLNLAIKPLLNEAIENQGRSLQASTTMEDFEELVKKGMALIKEGVMSKFVPARTIIQGLPEDFDLAKTFLNLCQEYPKAFVNFFHIPKVGSWIGATPETLICTKGKYFQTMALAGTQPAIGPDPLANAGWRQKEIAEQALVSRYIVNNFKKIRLREYKEIGPKTVQAGSLLHLRSDFEVDMEATNFPQLGSVMLKLLHPTSAVCGSPRQEAMEFLAQYETFDRSFFAGYLGPVNIEDQTTIYVNLRTAQLQGDHVILYAGAGVTEDSVPEKEWEETSLKCNIIGKFFQ</sequence>
<dbReference type="Pfam" id="PF00425">
    <property type="entry name" value="Chorismate_bind"/>
    <property type="match status" value="1"/>
</dbReference>
<proteinExistence type="predicted"/>
<feature type="domain" description="Chorismate-utilising enzyme C-terminal" evidence="1">
    <location>
        <begin position="140"/>
        <end position="391"/>
    </location>
</feature>
<keyword evidence="3" id="KW-1185">Reference proteome</keyword>
<evidence type="ECO:0000259" key="1">
    <source>
        <dbReference type="Pfam" id="PF00425"/>
    </source>
</evidence>
<accession>A0A918UQS4</accession>
<dbReference type="InterPro" id="IPR015890">
    <property type="entry name" value="Chorismate_C"/>
</dbReference>
<gene>
    <name evidence="2" type="ORF">GCM10007049_19660</name>
</gene>
<evidence type="ECO:0000313" key="2">
    <source>
        <dbReference type="EMBL" id="GGZ26968.1"/>
    </source>
</evidence>
<dbReference type="PANTHER" id="PTHR42839">
    <property type="entry name" value="ISOCHORISMATE SYNTHASE ENTC"/>
    <property type="match status" value="1"/>
</dbReference>
<reference evidence="2" key="2">
    <citation type="submission" date="2020-09" db="EMBL/GenBank/DDBJ databases">
        <authorList>
            <person name="Sun Q."/>
            <person name="Kim S."/>
        </authorList>
    </citation>
    <scope>NUCLEOTIDE SEQUENCE</scope>
    <source>
        <strain evidence="2">KCTC 12368</strain>
    </source>
</reference>
<reference evidence="2" key="1">
    <citation type="journal article" date="2014" name="Int. J. Syst. Evol. Microbiol.">
        <title>Complete genome sequence of Corynebacterium casei LMG S-19264T (=DSM 44701T), isolated from a smear-ripened cheese.</title>
        <authorList>
            <consortium name="US DOE Joint Genome Institute (JGI-PGF)"/>
            <person name="Walter F."/>
            <person name="Albersmeier A."/>
            <person name="Kalinowski J."/>
            <person name="Ruckert C."/>
        </authorList>
    </citation>
    <scope>NUCLEOTIDE SEQUENCE</scope>
    <source>
        <strain evidence="2">KCTC 12368</strain>
    </source>
</reference>